<gene>
    <name evidence="2" type="ORF">J4727_00560</name>
</gene>
<evidence type="ECO:0000256" key="1">
    <source>
        <dbReference type="SAM" id="Phobius"/>
    </source>
</evidence>
<accession>A0A939NJ65</accession>
<name>A0A939NJ65_PRORE</name>
<feature type="transmembrane region" description="Helical" evidence="1">
    <location>
        <begin position="54"/>
        <end position="75"/>
    </location>
</feature>
<proteinExistence type="predicted"/>
<reference evidence="2" key="1">
    <citation type="submission" date="2021-03" db="EMBL/GenBank/DDBJ databases">
        <title>Molecular epidemiology and mechanisms of colistin and carbapenem resistance in Enterobacteriaceae from clinical isolates, the environment and porcine samples in Pretoria, South Africa.</title>
        <authorList>
            <person name="Bogoshi D."/>
            <person name="Mbelle N.M."/>
            <person name="Naidoo V."/>
            <person name="Osei Sekyere J."/>
        </authorList>
    </citation>
    <scope>NUCLEOTIDE SEQUENCE</scope>
    <source>
        <strain evidence="2">C052</strain>
    </source>
</reference>
<keyword evidence="1" id="KW-0472">Membrane</keyword>
<evidence type="ECO:0000313" key="2">
    <source>
        <dbReference type="EMBL" id="MBO1915709.1"/>
    </source>
</evidence>
<keyword evidence="1" id="KW-1133">Transmembrane helix</keyword>
<comment type="caution">
    <text evidence="2">The sequence shown here is derived from an EMBL/GenBank/DDBJ whole genome shotgun (WGS) entry which is preliminary data.</text>
</comment>
<dbReference type="AlphaFoldDB" id="A0A939NJ65"/>
<dbReference type="EMBL" id="JAGETQ010000001">
    <property type="protein sequence ID" value="MBO1915709.1"/>
    <property type="molecule type" value="Genomic_DNA"/>
</dbReference>
<sequence length="127" mass="14493">MENETLHTATGNQTPLDNAISSLSSILDVIFTVNDYVLFFIILIMIFAKSKSRLFKLAFGYSGISVVFLLSSYFIRDDLLFDINNTPRFGLLMINIGMITTALYLIYWLIYLFNESGMIDSKRVNHS</sequence>
<feature type="transmembrane region" description="Helical" evidence="1">
    <location>
        <begin position="90"/>
        <end position="113"/>
    </location>
</feature>
<dbReference type="Proteomes" id="UP000664477">
    <property type="component" value="Unassembled WGS sequence"/>
</dbReference>
<protein>
    <submittedName>
        <fullName evidence="2">Uncharacterized protein</fullName>
    </submittedName>
</protein>
<organism evidence="2 3">
    <name type="scientific">Providencia rettgeri</name>
    <dbReference type="NCBI Taxonomy" id="587"/>
    <lineage>
        <taxon>Bacteria</taxon>
        <taxon>Pseudomonadati</taxon>
        <taxon>Pseudomonadota</taxon>
        <taxon>Gammaproteobacteria</taxon>
        <taxon>Enterobacterales</taxon>
        <taxon>Morganellaceae</taxon>
        <taxon>Providencia</taxon>
    </lineage>
</organism>
<keyword evidence="1" id="KW-0812">Transmembrane</keyword>
<feature type="transmembrane region" description="Helical" evidence="1">
    <location>
        <begin position="26"/>
        <end position="47"/>
    </location>
</feature>
<evidence type="ECO:0000313" key="3">
    <source>
        <dbReference type="Proteomes" id="UP000664477"/>
    </source>
</evidence>